<name>A0A538SKG0_UNCEI</name>
<sequence length="78" mass="8302">MPDTSKTRPPGNALAKLRVDAHLSTLVAAENLDIAEDDLSAIEGGTAPAPRLLLADMARLYHASPHAVVKAYLADRRT</sequence>
<evidence type="ECO:0000313" key="1">
    <source>
        <dbReference type="EMBL" id="TMQ51860.1"/>
    </source>
</evidence>
<dbReference type="AlphaFoldDB" id="A0A538SKG0"/>
<gene>
    <name evidence="1" type="ORF">E6K72_09840</name>
</gene>
<evidence type="ECO:0000313" key="2">
    <source>
        <dbReference type="Proteomes" id="UP000317716"/>
    </source>
</evidence>
<evidence type="ECO:0008006" key="3">
    <source>
        <dbReference type="Google" id="ProtNLM"/>
    </source>
</evidence>
<accession>A0A538SKG0</accession>
<protein>
    <recommendedName>
        <fullName evidence="3">Helix-turn-helix transcriptional regulator</fullName>
    </recommendedName>
</protein>
<dbReference type="EMBL" id="VBOS01000349">
    <property type="protein sequence ID" value="TMQ51860.1"/>
    <property type="molecule type" value="Genomic_DNA"/>
</dbReference>
<reference evidence="1 2" key="1">
    <citation type="journal article" date="2019" name="Nat. Microbiol.">
        <title>Mediterranean grassland soil C-N compound turnover is dependent on rainfall and depth, and is mediated by genomically divergent microorganisms.</title>
        <authorList>
            <person name="Diamond S."/>
            <person name="Andeer P.F."/>
            <person name="Li Z."/>
            <person name="Crits-Christoph A."/>
            <person name="Burstein D."/>
            <person name="Anantharaman K."/>
            <person name="Lane K.R."/>
            <person name="Thomas B.C."/>
            <person name="Pan C."/>
            <person name="Northen T.R."/>
            <person name="Banfield J.F."/>
        </authorList>
    </citation>
    <scope>NUCLEOTIDE SEQUENCE [LARGE SCALE GENOMIC DNA]</scope>
    <source>
        <strain evidence="1">WS_2</strain>
    </source>
</reference>
<comment type="caution">
    <text evidence="1">The sequence shown here is derived from an EMBL/GenBank/DDBJ whole genome shotgun (WGS) entry which is preliminary data.</text>
</comment>
<organism evidence="1 2">
    <name type="scientific">Eiseniibacteriota bacterium</name>
    <dbReference type="NCBI Taxonomy" id="2212470"/>
    <lineage>
        <taxon>Bacteria</taxon>
        <taxon>Candidatus Eiseniibacteriota</taxon>
    </lineage>
</organism>
<proteinExistence type="predicted"/>
<dbReference type="Proteomes" id="UP000317716">
    <property type="component" value="Unassembled WGS sequence"/>
</dbReference>